<protein>
    <submittedName>
        <fullName evidence="1">Uncharacterized protein</fullName>
    </submittedName>
</protein>
<keyword evidence="2" id="KW-1185">Reference proteome</keyword>
<reference evidence="1" key="1">
    <citation type="submission" date="2020-05" db="EMBL/GenBank/DDBJ databases">
        <title>Large-scale comparative analyses of tick genomes elucidate their genetic diversity and vector capacities.</title>
        <authorList>
            <person name="Jia N."/>
            <person name="Wang J."/>
            <person name="Shi W."/>
            <person name="Du L."/>
            <person name="Sun Y."/>
            <person name="Zhan W."/>
            <person name="Jiang J."/>
            <person name="Wang Q."/>
            <person name="Zhang B."/>
            <person name="Ji P."/>
            <person name="Sakyi L.B."/>
            <person name="Cui X."/>
            <person name="Yuan T."/>
            <person name="Jiang B."/>
            <person name="Yang W."/>
            <person name="Lam T.T.-Y."/>
            <person name="Chang Q."/>
            <person name="Ding S."/>
            <person name="Wang X."/>
            <person name="Zhu J."/>
            <person name="Ruan X."/>
            <person name="Zhao L."/>
            <person name="Wei J."/>
            <person name="Que T."/>
            <person name="Du C."/>
            <person name="Cheng J."/>
            <person name="Dai P."/>
            <person name="Han X."/>
            <person name="Huang E."/>
            <person name="Gao Y."/>
            <person name="Liu J."/>
            <person name="Shao H."/>
            <person name="Ye R."/>
            <person name="Li L."/>
            <person name="Wei W."/>
            <person name="Wang X."/>
            <person name="Wang C."/>
            <person name="Yang T."/>
            <person name="Huo Q."/>
            <person name="Li W."/>
            <person name="Guo W."/>
            <person name="Chen H."/>
            <person name="Zhou L."/>
            <person name="Ni X."/>
            <person name="Tian J."/>
            <person name="Zhou Y."/>
            <person name="Sheng Y."/>
            <person name="Liu T."/>
            <person name="Pan Y."/>
            <person name="Xia L."/>
            <person name="Li J."/>
            <person name="Zhao F."/>
            <person name="Cao W."/>
        </authorList>
    </citation>
    <scope>NUCLEOTIDE SEQUENCE</scope>
    <source>
        <strain evidence="1">Dsil-2018</strain>
    </source>
</reference>
<dbReference type="EMBL" id="CM023477">
    <property type="protein sequence ID" value="KAH7936828.1"/>
    <property type="molecule type" value="Genomic_DNA"/>
</dbReference>
<dbReference type="Proteomes" id="UP000821865">
    <property type="component" value="Chromosome 8"/>
</dbReference>
<comment type="caution">
    <text evidence="1">The sequence shown here is derived from an EMBL/GenBank/DDBJ whole genome shotgun (WGS) entry which is preliminary data.</text>
</comment>
<sequence length="157" mass="17099">MDRLKAAIETNTVTNTTISITFAQKRKPHVKLTGVDPDVPAVNLIAQLNARNPNLTVDPSTWSVRTSFKERSGNFTYVLEVDPPTFRSLVARGRVAVGWTSAAVVENVHVPTCTYVYLLCDIRPSPQRLPCAAAGGQGRVHALCGRSPRYSMYGPCG</sequence>
<proteinExistence type="predicted"/>
<evidence type="ECO:0000313" key="1">
    <source>
        <dbReference type="EMBL" id="KAH7936828.1"/>
    </source>
</evidence>
<accession>A0ACB8C7G7</accession>
<evidence type="ECO:0000313" key="2">
    <source>
        <dbReference type="Proteomes" id="UP000821865"/>
    </source>
</evidence>
<gene>
    <name evidence="1" type="ORF">HPB49_005674</name>
</gene>
<organism evidence="1 2">
    <name type="scientific">Dermacentor silvarum</name>
    <name type="common">Tick</name>
    <dbReference type="NCBI Taxonomy" id="543639"/>
    <lineage>
        <taxon>Eukaryota</taxon>
        <taxon>Metazoa</taxon>
        <taxon>Ecdysozoa</taxon>
        <taxon>Arthropoda</taxon>
        <taxon>Chelicerata</taxon>
        <taxon>Arachnida</taxon>
        <taxon>Acari</taxon>
        <taxon>Parasitiformes</taxon>
        <taxon>Ixodida</taxon>
        <taxon>Ixodoidea</taxon>
        <taxon>Ixodidae</taxon>
        <taxon>Rhipicephalinae</taxon>
        <taxon>Dermacentor</taxon>
    </lineage>
</organism>
<name>A0ACB8C7G7_DERSI</name>